<dbReference type="GO" id="GO:0016757">
    <property type="term" value="F:glycosyltransferase activity"/>
    <property type="evidence" value="ECO:0007669"/>
    <property type="project" value="InterPro"/>
</dbReference>
<dbReference type="Proteomes" id="UP000286181">
    <property type="component" value="Unassembled WGS sequence"/>
</dbReference>
<dbReference type="CDD" id="cd03801">
    <property type="entry name" value="GT4_PimA-like"/>
    <property type="match status" value="1"/>
</dbReference>
<evidence type="ECO:0000313" key="4">
    <source>
        <dbReference type="EMBL" id="RHL08312.1"/>
    </source>
</evidence>
<dbReference type="Pfam" id="PF00534">
    <property type="entry name" value="Glycos_transf_1"/>
    <property type="match status" value="1"/>
</dbReference>
<organism evidence="3 5">
    <name type="scientific">Agathobacter rectalis</name>
    <dbReference type="NCBI Taxonomy" id="39491"/>
    <lineage>
        <taxon>Bacteria</taxon>
        <taxon>Bacillati</taxon>
        <taxon>Bacillota</taxon>
        <taxon>Clostridia</taxon>
        <taxon>Lachnospirales</taxon>
        <taxon>Lachnospiraceae</taxon>
        <taxon>Agathobacter</taxon>
    </lineage>
</organism>
<evidence type="ECO:0000259" key="1">
    <source>
        <dbReference type="Pfam" id="PF00534"/>
    </source>
</evidence>
<evidence type="ECO:0000313" key="3">
    <source>
        <dbReference type="EMBL" id="RHC38362.1"/>
    </source>
</evidence>
<dbReference type="Proteomes" id="UP000286104">
    <property type="component" value="Unassembled WGS sequence"/>
</dbReference>
<feature type="domain" description="Glycosyl transferase family 1" evidence="1">
    <location>
        <begin position="181"/>
        <end position="339"/>
    </location>
</feature>
<gene>
    <name evidence="4" type="ORF">DW038_02555</name>
    <name evidence="3" type="ORF">DW848_11435</name>
</gene>
<reference evidence="5 6" key="1">
    <citation type="submission" date="2018-08" db="EMBL/GenBank/DDBJ databases">
        <title>A genome reference for cultivated species of the human gut microbiota.</title>
        <authorList>
            <person name="Zou Y."/>
            <person name="Xue W."/>
            <person name="Luo G."/>
        </authorList>
    </citation>
    <scope>NUCLEOTIDE SEQUENCE [LARGE SCALE GENOMIC DNA]</scope>
    <source>
        <strain evidence="4 6">AF39-14AC</strain>
        <strain evidence="3 5">AM36-3AA</strain>
    </source>
</reference>
<comment type="caution">
    <text evidence="3">The sequence shown here is derived from an EMBL/GenBank/DDBJ whole genome shotgun (WGS) entry which is preliminary data.</text>
</comment>
<dbReference type="PANTHER" id="PTHR12526">
    <property type="entry name" value="GLYCOSYLTRANSFERASE"/>
    <property type="match status" value="1"/>
</dbReference>
<dbReference type="InterPro" id="IPR028098">
    <property type="entry name" value="Glyco_trans_4-like_N"/>
</dbReference>
<dbReference type="RefSeq" id="WP_117919676.1">
    <property type="nucleotide sequence ID" value="NZ_QROF01000001.1"/>
</dbReference>
<dbReference type="Gene3D" id="3.40.50.2000">
    <property type="entry name" value="Glycogen Phosphorylase B"/>
    <property type="match status" value="2"/>
</dbReference>
<evidence type="ECO:0000259" key="2">
    <source>
        <dbReference type="Pfam" id="PF13439"/>
    </source>
</evidence>
<dbReference type="InterPro" id="IPR001296">
    <property type="entry name" value="Glyco_trans_1"/>
</dbReference>
<evidence type="ECO:0000313" key="5">
    <source>
        <dbReference type="Proteomes" id="UP000286104"/>
    </source>
</evidence>
<dbReference type="Pfam" id="PF13439">
    <property type="entry name" value="Glyco_transf_4"/>
    <property type="match status" value="1"/>
</dbReference>
<sequence>MKLEDQNILFLTRTMKLGGTENVVLQLCEIFKPLVNKVIVCSCGGVNENKLKEMGIKHYIIPDISEKNPHSIVKTIITIKKIVDKENITIVHSHHRMAALYAELICDKSIVKIANAHNTFHDKKTLTRLAYRNTKLIAVGEMVKKNLVEYYEIPSEQVTVIHNAIKPFEDKITIDSTIEKLHQDGYFVVGNVGRLSEQKGMEYFIDAIPAVLKQHSKTKFLIIGKGELEEELKKRVADLKVEDAVIFMGYRSDIQNLMSQLDLEVLSSLWEGFPLIPIEAFSVGRTVVATGVDGTLEIVQNEENGLMIEPRKPDQIAEAISRFIEDKNLKDKCEYGAKKSYEKEYSFDKFAEAHRDYYRRLLEKS</sequence>
<dbReference type="SUPFAM" id="SSF53756">
    <property type="entry name" value="UDP-Glycosyltransferase/glycogen phosphorylase"/>
    <property type="match status" value="1"/>
</dbReference>
<dbReference type="EMBL" id="QROF01000001">
    <property type="protein sequence ID" value="RHL08312.1"/>
    <property type="molecule type" value="Genomic_DNA"/>
</dbReference>
<proteinExistence type="predicted"/>
<keyword evidence="3" id="KW-0808">Transferase</keyword>
<accession>A0A413ZYW8</accession>
<dbReference type="PANTHER" id="PTHR12526:SF637">
    <property type="entry name" value="GLYCOSYLTRANSFERASE EPSF-RELATED"/>
    <property type="match status" value="1"/>
</dbReference>
<name>A0A413ZYW8_9FIRM</name>
<evidence type="ECO:0000313" key="6">
    <source>
        <dbReference type="Proteomes" id="UP000286181"/>
    </source>
</evidence>
<dbReference type="AlphaFoldDB" id="A0A413ZYW8"/>
<protein>
    <submittedName>
        <fullName evidence="3">Glycosyltransferase family 1 protein</fullName>
    </submittedName>
</protein>
<dbReference type="EMBL" id="QSHU01000016">
    <property type="protein sequence ID" value="RHC38362.1"/>
    <property type="molecule type" value="Genomic_DNA"/>
</dbReference>
<feature type="domain" description="Glycosyltransferase subfamily 4-like N-terminal" evidence="2">
    <location>
        <begin position="18"/>
        <end position="165"/>
    </location>
</feature>